<evidence type="ECO:0000313" key="8">
    <source>
        <dbReference type="EMBL" id="KAK4117079.1"/>
    </source>
</evidence>
<keyword evidence="1" id="KW-0805">Transcription regulation</keyword>
<reference evidence="8" key="2">
    <citation type="submission" date="2023-05" db="EMBL/GenBank/DDBJ databases">
        <authorList>
            <consortium name="Lawrence Berkeley National Laboratory"/>
            <person name="Steindorff A."/>
            <person name="Hensen N."/>
            <person name="Bonometti L."/>
            <person name="Westerberg I."/>
            <person name="Brannstrom I.O."/>
            <person name="Guillou S."/>
            <person name="Cros-Aarteil S."/>
            <person name="Calhoun S."/>
            <person name="Haridas S."/>
            <person name="Kuo A."/>
            <person name="Mondo S."/>
            <person name="Pangilinan J."/>
            <person name="Riley R."/>
            <person name="Labutti K."/>
            <person name="Andreopoulos B."/>
            <person name="Lipzen A."/>
            <person name="Chen C."/>
            <person name="Yanf M."/>
            <person name="Daum C."/>
            <person name="Ng V."/>
            <person name="Clum A."/>
            <person name="Ohm R."/>
            <person name="Martin F."/>
            <person name="Silar P."/>
            <person name="Natvig D."/>
            <person name="Lalanne C."/>
            <person name="Gautier V."/>
            <person name="Ament-Velasquez S.L."/>
            <person name="Kruys A."/>
            <person name="Hutchinson M.I."/>
            <person name="Powell A.J."/>
            <person name="Barry K."/>
            <person name="Miller A.N."/>
            <person name="Grigoriev I.V."/>
            <person name="Debuchy R."/>
            <person name="Gladieux P."/>
            <person name="Thoren M.H."/>
            <person name="Johannesson H."/>
        </authorList>
    </citation>
    <scope>NUCLEOTIDE SEQUENCE</scope>
    <source>
        <strain evidence="8">CBS 508.74</strain>
    </source>
</reference>
<dbReference type="GO" id="GO:0001006">
    <property type="term" value="F:RNA polymerase III type 3 promoter sequence-specific DNA binding"/>
    <property type="evidence" value="ECO:0007669"/>
    <property type="project" value="TreeGrafter"/>
</dbReference>
<dbReference type="GO" id="GO:0042796">
    <property type="term" value="P:snRNA transcription by RNA polymerase III"/>
    <property type="evidence" value="ECO:0007669"/>
    <property type="project" value="TreeGrafter"/>
</dbReference>
<proteinExistence type="predicted"/>
<keyword evidence="2" id="KW-0238">DNA-binding</keyword>
<dbReference type="InterPro" id="IPR001005">
    <property type="entry name" value="SANT/Myb"/>
</dbReference>
<reference evidence="8" key="1">
    <citation type="journal article" date="2023" name="Mol. Phylogenet. Evol.">
        <title>Genome-scale phylogeny and comparative genomics of the fungal order Sordariales.</title>
        <authorList>
            <person name="Hensen N."/>
            <person name="Bonometti L."/>
            <person name="Westerberg I."/>
            <person name="Brannstrom I.O."/>
            <person name="Guillou S."/>
            <person name="Cros-Aarteil S."/>
            <person name="Calhoun S."/>
            <person name="Haridas S."/>
            <person name="Kuo A."/>
            <person name="Mondo S."/>
            <person name="Pangilinan J."/>
            <person name="Riley R."/>
            <person name="LaButti K."/>
            <person name="Andreopoulos B."/>
            <person name="Lipzen A."/>
            <person name="Chen C."/>
            <person name="Yan M."/>
            <person name="Daum C."/>
            <person name="Ng V."/>
            <person name="Clum A."/>
            <person name="Steindorff A."/>
            <person name="Ohm R.A."/>
            <person name="Martin F."/>
            <person name="Silar P."/>
            <person name="Natvig D.O."/>
            <person name="Lalanne C."/>
            <person name="Gautier V."/>
            <person name="Ament-Velasquez S.L."/>
            <person name="Kruys A."/>
            <person name="Hutchinson M.I."/>
            <person name="Powell A.J."/>
            <person name="Barry K."/>
            <person name="Miller A.N."/>
            <person name="Grigoriev I.V."/>
            <person name="Debuchy R."/>
            <person name="Gladieux P."/>
            <person name="Hiltunen Thoren M."/>
            <person name="Johannesson H."/>
        </authorList>
    </citation>
    <scope>NUCLEOTIDE SEQUENCE</scope>
    <source>
        <strain evidence="8">CBS 508.74</strain>
    </source>
</reference>
<evidence type="ECO:0000259" key="6">
    <source>
        <dbReference type="PROSITE" id="PS50090"/>
    </source>
</evidence>
<dbReference type="EMBL" id="MU853332">
    <property type="protein sequence ID" value="KAK4117079.1"/>
    <property type="molecule type" value="Genomic_DNA"/>
</dbReference>
<name>A0AAN6TMB5_9PEZI</name>
<dbReference type="GO" id="GO:0000978">
    <property type="term" value="F:RNA polymerase II cis-regulatory region sequence-specific DNA binding"/>
    <property type="evidence" value="ECO:0007669"/>
    <property type="project" value="TreeGrafter"/>
</dbReference>
<keyword evidence="9" id="KW-1185">Reference proteome</keyword>
<dbReference type="GO" id="GO:0042795">
    <property type="term" value="P:snRNA transcription by RNA polymerase II"/>
    <property type="evidence" value="ECO:0007669"/>
    <property type="project" value="TreeGrafter"/>
</dbReference>
<feature type="compositionally biased region" description="Polar residues" evidence="5">
    <location>
        <begin position="146"/>
        <end position="164"/>
    </location>
</feature>
<dbReference type="GO" id="GO:0019185">
    <property type="term" value="C:snRNA-activating protein complex"/>
    <property type="evidence" value="ECO:0007669"/>
    <property type="project" value="TreeGrafter"/>
</dbReference>
<evidence type="ECO:0000259" key="7">
    <source>
        <dbReference type="PROSITE" id="PS51294"/>
    </source>
</evidence>
<dbReference type="CDD" id="cd00167">
    <property type="entry name" value="SANT"/>
    <property type="match status" value="3"/>
</dbReference>
<dbReference type="InterPro" id="IPR051575">
    <property type="entry name" value="Myb-like_DNA-bd"/>
</dbReference>
<evidence type="ECO:0000256" key="5">
    <source>
        <dbReference type="SAM" id="MobiDB-lite"/>
    </source>
</evidence>
<feature type="domain" description="Myb-like" evidence="6">
    <location>
        <begin position="9"/>
        <end position="38"/>
    </location>
</feature>
<dbReference type="PANTHER" id="PTHR46621:SF1">
    <property type="entry name" value="SNRNA-ACTIVATING PROTEIN COMPLEX SUBUNIT 4"/>
    <property type="match status" value="1"/>
</dbReference>
<dbReference type="SUPFAM" id="SSF46689">
    <property type="entry name" value="Homeodomain-like"/>
    <property type="match status" value="2"/>
</dbReference>
<gene>
    <name evidence="8" type="ORF">N656DRAFT_803421</name>
</gene>
<comment type="caution">
    <text evidence="8">The sequence shown here is derived from an EMBL/GenBank/DDBJ whole genome shotgun (WGS) entry which is preliminary data.</text>
</comment>
<feature type="domain" description="Myb-like" evidence="6">
    <location>
        <begin position="39"/>
        <end position="89"/>
    </location>
</feature>
<dbReference type="PROSITE" id="PS51294">
    <property type="entry name" value="HTH_MYB"/>
    <property type="match status" value="3"/>
</dbReference>
<keyword evidence="4" id="KW-0539">Nucleus</keyword>
<dbReference type="PROSITE" id="PS50090">
    <property type="entry name" value="MYB_LIKE"/>
    <property type="match status" value="3"/>
</dbReference>
<sequence>VTTPAETPKNGTVSWHKVAGHLPGRNNKDCRKRWHYSIANTIRKGTWMREEDERLREAVELYGARWSKIAEAVGTRNGDQCWKRWYDCLDPRIDKSPWTPEEDAKLLDLVSKNGRNWSDIVHQHFPNRTSLSAKNRYSILRRKQAGNASKTKAESITSSPSLGHNLSIPPTPSPSYATPEPDMVSSWMDLSQTEIDELLQPSYQMAAYTDTWYTGSAGSDASASPSPYMGCDLDWNGSSPDAVTTAAWPSPACLGSDSNLLAPPPANAYYPRSQPSSASSTANTTGMGYNILGIYQHSMNFQQTSSAPLYESGEGLMAQNAAGSFQYGLGRDW</sequence>
<evidence type="ECO:0000256" key="2">
    <source>
        <dbReference type="ARBA" id="ARBA00023125"/>
    </source>
</evidence>
<feature type="domain" description="HTH myb-type" evidence="7">
    <location>
        <begin position="39"/>
        <end position="93"/>
    </location>
</feature>
<feature type="non-terminal residue" evidence="8">
    <location>
        <position position="1"/>
    </location>
</feature>
<feature type="region of interest" description="Disordered" evidence="5">
    <location>
        <begin position="143"/>
        <end position="178"/>
    </location>
</feature>
<evidence type="ECO:0000256" key="1">
    <source>
        <dbReference type="ARBA" id="ARBA00023015"/>
    </source>
</evidence>
<feature type="domain" description="Myb-like" evidence="6">
    <location>
        <begin position="90"/>
        <end position="141"/>
    </location>
</feature>
<dbReference type="SMART" id="SM00717">
    <property type="entry name" value="SANT"/>
    <property type="match status" value="2"/>
</dbReference>
<dbReference type="InterPro" id="IPR009057">
    <property type="entry name" value="Homeodomain-like_sf"/>
</dbReference>
<dbReference type="Proteomes" id="UP001302812">
    <property type="component" value="Unassembled WGS sequence"/>
</dbReference>
<organism evidence="8 9">
    <name type="scientific">Canariomyces notabilis</name>
    <dbReference type="NCBI Taxonomy" id="2074819"/>
    <lineage>
        <taxon>Eukaryota</taxon>
        <taxon>Fungi</taxon>
        <taxon>Dikarya</taxon>
        <taxon>Ascomycota</taxon>
        <taxon>Pezizomycotina</taxon>
        <taxon>Sordariomycetes</taxon>
        <taxon>Sordariomycetidae</taxon>
        <taxon>Sordariales</taxon>
        <taxon>Chaetomiaceae</taxon>
        <taxon>Canariomyces</taxon>
    </lineage>
</organism>
<dbReference type="Pfam" id="PF13921">
    <property type="entry name" value="Myb_DNA-bind_6"/>
    <property type="match status" value="1"/>
</dbReference>
<accession>A0AAN6TMB5</accession>
<dbReference type="FunFam" id="1.10.10.60:FF:000016">
    <property type="entry name" value="Transcriptional activator Myb isoform A"/>
    <property type="match status" value="1"/>
</dbReference>
<dbReference type="PANTHER" id="PTHR46621">
    <property type="entry name" value="SNRNA-ACTIVATING PROTEIN COMPLEX SUBUNIT 4"/>
    <property type="match status" value="1"/>
</dbReference>
<evidence type="ECO:0000256" key="3">
    <source>
        <dbReference type="ARBA" id="ARBA00023163"/>
    </source>
</evidence>
<evidence type="ECO:0000256" key="4">
    <source>
        <dbReference type="ARBA" id="ARBA00023242"/>
    </source>
</evidence>
<dbReference type="InterPro" id="IPR017930">
    <property type="entry name" value="Myb_dom"/>
</dbReference>
<protein>
    <submittedName>
        <fullName evidence="8">Uncharacterized protein</fullName>
    </submittedName>
</protein>
<feature type="domain" description="HTH myb-type" evidence="7">
    <location>
        <begin position="9"/>
        <end position="35"/>
    </location>
</feature>
<dbReference type="RefSeq" id="XP_064674649.1">
    <property type="nucleotide sequence ID" value="XM_064818324.1"/>
</dbReference>
<dbReference type="Gene3D" id="1.10.10.60">
    <property type="entry name" value="Homeodomain-like"/>
    <property type="match status" value="3"/>
</dbReference>
<dbReference type="GeneID" id="89942449"/>
<keyword evidence="3" id="KW-0804">Transcription</keyword>
<dbReference type="AlphaFoldDB" id="A0AAN6TMB5"/>
<evidence type="ECO:0000313" key="9">
    <source>
        <dbReference type="Proteomes" id="UP001302812"/>
    </source>
</evidence>
<feature type="domain" description="HTH myb-type" evidence="7">
    <location>
        <begin position="95"/>
        <end position="145"/>
    </location>
</feature>